<dbReference type="EMBL" id="JABBWG010000353">
    <property type="protein sequence ID" value="KAG1794935.1"/>
    <property type="molecule type" value="Genomic_DNA"/>
</dbReference>
<dbReference type="GeneID" id="64631511"/>
<dbReference type="RefSeq" id="XP_041185168.1">
    <property type="nucleotide sequence ID" value="XM_041337495.1"/>
</dbReference>
<dbReference type="OrthoDB" id="2676469at2759"/>
<evidence type="ECO:0000313" key="1">
    <source>
        <dbReference type="EMBL" id="KAG1794935.1"/>
    </source>
</evidence>
<organism evidence="1 2">
    <name type="scientific">Suillus subaureus</name>
    <dbReference type="NCBI Taxonomy" id="48587"/>
    <lineage>
        <taxon>Eukaryota</taxon>
        <taxon>Fungi</taxon>
        <taxon>Dikarya</taxon>
        <taxon>Basidiomycota</taxon>
        <taxon>Agaricomycotina</taxon>
        <taxon>Agaricomycetes</taxon>
        <taxon>Agaricomycetidae</taxon>
        <taxon>Boletales</taxon>
        <taxon>Suillineae</taxon>
        <taxon>Suillaceae</taxon>
        <taxon>Suillus</taxon>
    </lineage>
</organism>
<gene>
    <name evidence="1" type="ORF">BJ212DRAFT_1411911</name>
</gene>
<keyword evidence="2" id="KW-1185">Reference proteome</keyword>
<dbReference type="AlphaFoldDB" id="A0A9P7ARU2"/>
<accession>A0A9P7ARU2</accession>
<sequence>MMHDMCFNLCVGFTGQFAHLESCPICGSSCYDQLILVQSSGKKKVACKQFPTVPIGPQLQAMFCDPQSAIDMQYQGKIKDMDVVLMMSIDGAQLYQCKESDCWIAIWASKYGMPLVTSIICRFCSLHLVQPTDLDLLT</sequence>
<name>A0A9P7ARU2_9AGAM</name>
<proteinExistence type="predicted"/>
<dbReference type="Proteomes" id="UP000807769">
    <property type="component" value="Unassembled WGS sequence"/>
</dbReference>
<protein>
    <submittedName>
        <fullName evidence="1">Uncharacterized protein</fullName>
    </submittedName>
</protein>
<evidence type="ECO:0000313" key="2">
    <source>
        <dbReference type="Proteomes" id="UP000807769"/>
    </source>
</evidence>
<comment type="caution">
    <text evidence="1">The sequence shown here is derived from an EMBL/GenBank/DDBJ whole genome shotgun (WGS) entry which is preliminary data.</text>
</comment>
<reference evidence="1" key="1">
    <citation type="journal article" date="2020" name="New Phytol.">
        <title>Comparative genomics reveals dynamic genome evolution in host specialist ectomycorrhizal fungi.</title>
        <authorList>
            <person name="Lofgren L.A."/>
            <person name="Nguyen N.H."/>
            <person name="Vilgalys R."/>
            <person name="Ruytinx J."/>
            <person name="Liao H.L."/>
            <person name="Branco S."/>
            <person name="Kuo A."/>
            <person name="LaButti K."/>
            <person name="Lipzen A."/>
            <person name="Andreopoulos W."/>
            <person name="Pangilinan J."/>
            <person name="Riley R."/>
            <person name="Hundley H."/>
            <person name="Na H."/>
            <person name="Barry K."/>
            <person name="Grigoriev I.V."/>
            <person name="Stajich J.E."/>
            <person name="Kennedy P.G."/>
        </authorList>
    </citation>
    <scope>NUCLEOTIDE SEQUENCE</scope>
    <source>
        <strain evidence="1">MN1</strain>
    </source>
</reference>